<keyword evidence="3" id="KW-1185">Reference proteome</keyword>
<feature type="transmembrane region" description="Helical" evidence="1">
    <location>
        <begin position="92"/>
        <end position="117"/>
    </location>
</feature>
<reference evidence="2" key="1">
    <citation type="submission" date="2021-02" db="EMBL/GenBank/DDBJ databases">
        <authorList>
            <person name="Dougan E. K."/>
            <person name="Rhodes N."/>
            <person name="Thang M."/>
            <person name="Chan C."/>
        </authorList>
    </citation>
    <scope>NUCLEOTIDE SEQUENCE</scope>
</reference>
<dbReference type="OrthoDB" id="435127at2759"/>
<dbReference type="AlphaFoldDB" id="A0A812TYQ2"/>
<dbReference type="Proteomes" id="UP000649617">
    <property type="component" value="Unassembled WGS sequence"/>
</dbReference>
<organism evidence="2 3">
    <name type="scientific">Symbiodinium pilosum</name>
    <name type="common">Dinoflagellate</name>
    <dbReference type="NCBI Taxonomy" id="2952"/>
    <lineage>
        <taxon>Eukaryota</taxon>
        <taxon>Sar</taxon>
        <taxon>Alveolata</taxon>
        <taxon>Dinophyceae</taxon>
        <taxon>Suessiales</taxon>
        <taxon>Symbiodiniaceae</taxon>
        <taxon>Symbiodinium</taxon>
    </lineage>
</organism>
<evidence type="ECO:0000256" key="1">
    <source>
        <dbReference type="SAM" id="Phobius"/>
    </source>
</evidence>
<protein>
    <submittedName>
        <fullName evidence="2">Uncharacterized protein</fullName>
    </submittedName>
</protein>
<evidence type="ECO:0000313" key="2">
    <source>
        <dbReference type="EMBL" id="CAE7544308.1"/>
    </source>
</evidence>
<keyword evidence="1" id="KW-1133">Transmembrane helix</keyword>
<keyword evidence="1" id="KW-0472">Membrane</keyword>
<dbReference type="EMBL" id="CAJNIZ010033334">
    <property type="protein sequence ID" value="CAE7544308.1"/>
    <property type="molecule type" value="Genomic_DNA"/>
</dbReference>
<accession>A0A812TYQ2</accession>
<name>A0A812TYQ2_SYMPI</name>
<proteinExistence type="predicted"/>
<sequence length="136" mass="15073">MAESAAYLQMEGTGGSSDLDSDSEDGPRLSFCQRCGIRLLCLVLTCYFLPMLSFIPLALFGGIQMPSPWEKGYNKDAPVATIPSGEMPSGRWYWNLPLVTCILLFLPTGLVAVLYQLKMRTVRRQRMLEGLVSECA</sequence>
<keyword evidence="1" id="KW-0812">Transmembrane</keyword>
<gene>
    <name evidence="2" type="ORF">SPIL2461_LOCUS14421</name>
</gene>
<comment type="caution">
    <text evidence="2">The sequence shown here is derived from an EMBL/GenBank/DDBJ whole genome shotgun (WGS) entry which is preliminary data.</text>
</comment>
<evidence type="ECO:0000313" key="3">
    <source>
        <dbReference type="Proteomes" id="UP000649617"/>
    </source>
</evidence>
<feature type="transmembrane region" description="Helical" evidence="1">
    <location>
        <begin position="39"/>
        <end position="63"/>
    </location>
</feature>